<keyword evidence="2" id="KW-0808">Transferase</keyword>
<dbReference type="Pfam" id="PF01869">
    <property type="entry name" value="BcrAD_BadFG"/>
    <property type="match status" value="1"/>
</dbReference>
<proteinExistence type="predicted"/>
<evidence type="ECO:0000313" key="2">
    <source>
        <dbReference type="EMBL" id="GGP11304.1"/>
    </source>
</evidence>
<dbReference type="EMBL" id="BMNK01000010">
    <property type="protein sequence ID" value="GGP11304.1"/>
    <property type="molecule type" value="Genomic_DNA"/>
</dbReference>
<dbReference type="PANTHER" id="PTHR43190:SF3">
    <property type="entry name" value="N-ACETYL-D-GLUCOSAMINE KINASE"/>
    <property type="match status" value="1"/>
</dbReference>
<keyword evidence="3" id="KW-1185">Reference proteome</keyword>
<dbReference type="InterPro" id="IPR052519">
    <property type="entry name" value="Euk-type_GlcNAc_Kinase"/>
</dbReference>
<reference evidence="2" key="2">
    <citation type="submission" date="2020-09" db="EMBL/GenBank/DDBJ databases">
        <authorList>
            <person name="Sun Q."/>
            <person name="Zhou Y."/>
        </authorList>
    </citation>
    <scope>NUCLEOTIDE SEQUENCE</scope>
    <source>
        <strain evidence="2">CGMCC 4.7430</strain>
    </source>
</reference>
<evidence type="ECO:0000313" key="3">
    <source>
        <dbReference type="Proteomes" id="UP000660745"/>
    </source>
</evidence>
<gene>
    <name evidence="2" type="ORF">GCM10012278_54360</name>
</gene>
<dbReference type="Gene3D" id="3.30.420.40">
    <property type="match status" value="2"/>
</dbReference>
<dbReference type="SUPFAM" id="SSF53067">
    <property type="entry name" value="Actin-like ATPase domain"/>
    <property type="match status" value="2"/>
</dbReference>
<evidence type="ECO:0000259" key="1">
    <source>
        <dbReference type="Pfam" id="PF01869"/>
    </source>
</evidence>
<feature type="domain" description="ATPase BadF/BadG/BcrA/BcrD type" evidence="1">
    <location>
        <begin position="19"/>
        <end position="293"/>
    </location>
</feature>
<reference evidence="2" key="1">
    <citation type="journal article" date="2014" name="Int. J. Syst. Evol. Microbiol.">
        <title>Complete genome sequence of Corynebacterium casei LMG S-19264T (=DSM 44701T), isolated from a smear-ripened cheese.</title>
        <authorList>
            <consortium name="US DOE Joint Genome Institute (JGI-PGF)"/>
            <person name="Walter F."/>
            <person name="Albersmeier A."/>
            <person name="Kalinowski J."/>
            <person name="Ruckert C."/>
        </authorList>
    </citation>
    <scope>NUCLEOTIDE SEQUENCE</scope>
    <source>
        <strain evidence="2">CGMCC 4.7430</strain>
    </source>
</reference>
<accession>A0A918A890</accession>
<dbReference type="Proteomes" id="UP000660745">
    <property type="component" value="Unassembled WGS sequence"/>
</dbReference>
<dbReference type="InterPro" id="IPR043129">
    <property type="entry name" value="ATPase_NBD"/>
</dbReference>
<sequence length="324" mass="33011">MQSGQVKTHNLIVTYSLVVGVDAGATSTRVAVHTLDGTRVGYATGSAGNPSAHGLAKAVTAIGDTLHEALTGQDGSRVVASLAGVAGHVQSMAPALGRIWADLGIPAGPRLTGDVTIAYAAGTPEPDGSLLLSGTGAVAARIAGYEMVAIADGLGWLLGDEGSGFWIGRAAAKAVAASLDRGSFAGLLTELVLEHFLGAERRSAPRDTADRLVRLAQADHMRLAALSSLVSRAASAGDPMALGIAREAADHLVATVRRVHVSGPVVLAGSVLTNEGPVRQGVQELLADQEVATARDIAGAAAWLATRDLLPEEDRKAAHARFTP</sequence>
<name>A0A918A890_9ACTN</name>
<dbReference type="GO" id="GO:0016301">
    <property type="term" value="F:kinase activity"/>
    <property type="evidence" value="ECO:0007669"/>
    <property type="project" value="UniProtKB-KW"/>
</dbReference>
<dbReference type="AlphaFoldDB" id="A0A918A890"/>
<dbReference type="InterPro" id="IPR002731">
    <property type="entry name" value="ATPase_BadF"/>
</dbReference>
<dbReference type="PANTHER" id="PTHR43190">
    <property type="entry name" value="N-ACETYL-D-GLUCOSAMINE KINASE"/>
    <property type="match status" value="1"/>
</dbReference>
<protein>
    <submittedName>
        <fullName evidence="2">N-acetylglucosamine kinase</fullName>
    </submittedName>
</protein>
<comment type="caution">
    <text evidence="2">The sequence shown here is derived from an EMBL/GenBank/DDBJ whole genome shotgun (WGS) entry which is preliminary data.</text>
</comment>
<keyword evidence="2" id="KW-0418">Kinase</keyword>
<organism evidence="2 3">
    <name type="scientific">Nonomuraea glycinis</name>
    <dbReference type="NCBI Taxonomy" id="2047744"/>
    <lineage>
        <taxon>Bacteria</taxon>
        <taxon>Bacillati</taxon>
        <taxon>Actinomycetota</taxon>
        <taxon>Actinomycetes</taxon>
        <taxon>Streptosporangiales</taxon>
        <taxon>Streptosporangiaceae</taxon>
        <taxon>Nonomuraea</taxon>
    </lineage>
</organism>